<evidence type="ECO:0000313" key="1">
    <source>
        <dbReference type="EMBL" id="AXA66722.1"/>
    </source>
</evidence>
<organism evidence="1 2">
    <name type="scientific">Pseudomonas oryzihabitans</name>
    <dbReference type="NCBI Taxonomy" id="47885"/>
    <lineage>
        <taxon>Bacteria</taxon>
        <taxon>Pseudomonadati</taxon>
        <taxon>Pseudomonadota</taxon>
        <taxon>Gammaproteobacteria</taxon>
        <taxon>Pseudomonadales</taxon>
        <taxon>Pseudomonadaceae</taxon>
        <taxon>Pseudomonas</taxon>
    </lineage>
</organism>
<evidence type="ECO:0000313" key="2">
    <source>
        <dbReference type="Proteomes" id="UP000250579"/>
    </source>
</evidence>
<dbReference type="AlphaFoldDB" id="A0A2Z5A9T9"/>
<protein>
    <submittedName>
        <fullName evidence="1">Uncharacterized protein</fullName>
    </submittedName>
</protein>
<sequence length="92" mass="9952">MNHSLKPDDLAILTTAVGPVAAGSMVQIEKHWPRDTILTSKQGKRCIATEDLYCFGHSSIPEGLSGHAPVRYFMPLQGDAAPVRQKAQQVPA</sequence>
<dbReference type="RefSeq" id="WP_208690956.1">
    <property type="nucleotide sequence ID" value="NZ_CP022198.1"/>
</dbReference>
<dbReference type="Proteomes" id="UP000250579">
    <property type="component" value="Chromosome"/>
</dbReference>
<proteinExistence type="predicted"/>
<dbReference type="EMBL" id="CP022198">
    <property type="protein sequence ID" value="AXA66722.1"/>
    <property type="molecule type" value="Genomic_DNA"/>
</dbReference>
<gene>
    <name evidence="1" type="ORF">CE139_13135</name>
</gene>
<name>A0A2Z5A9T9_9PSED</name>
<reference evidence="1 2" key="1">
    <citation type="submission" date="2017-06" db="EMBL/GenBank/DDBJ databases">
        <title>Evolution towards high GC content and high-temperature stress adaptation in endophytic Pseudomonas oryzihabitans impacted its plant-growth promoting traits.</title>
        <authorList>
            <person name="Nascimento F.X."/>
        </authorList>
    </citation>
    <scope>NUCLEOTIDE SEQUENCE [LARGE SCALE GENOMIC DNA]</scope>
    <source>
        <strain evidence="1 2">MS8</strain>
    </source>
</reference>
<accession>A0A2Z5A9T9</accession>